<reference evidence="3 4" key="1">
    <citation type="submission" date="2017-01" db="EMBL/GenBank/DDBJ databases">
        <title>Whole-Genome Shotgun Sequencing of Two beta-Proteobacterial Species in Search of the Bulgecin Biosynthetic Cluster.</title>
        <authorList>
            <person name="Horsman M.E."/>
            <person name="Marous D.R."/>
            <person name="Li R."/>
            <person name="Oliver R.A."/>
            <person name="Byun B."/>
            <person name="Emrich S.J."/>
            <person name="Boggess B."/>
            <person name="Townsend C.A."/>
            <person name="Mobashery S."/>
        </authorList>
    </citation>
    <scope>NUCLEOTIDE SEQUENCE [LARGE SCALE GENOMIC DNA]</scope>
    <source>
        <strain evidence="3 4">ATCC 31363</strain>
    </source>
</reference>
<sequence>MRNTMSKHKFLSTSLSFLALAAVAGSAFAVPLQAVSSATPPKGGGVDGPFFPRVAVAAPASETTGADLQRQAQMRLSASLASNGALANGATLTKAQAQASGLDYVAKNFSQIDATGSGKVSLKDVQQYLNRQ</sequence>
<accession>A0A2A4EQ48</accession>
<evidence type="ECO:0000313" key="3">
    <source>
        <dbReference type="EMBL" id="PCE22239.1"/>
    </source>
</evidence>
<dbReference type="EMBL" id="MTZV01000006">
    <property type="protein sequence ID" value="PCE22239.1"/>
    <property type="molecule type" value="Genomic_DNA"/>
</dbReference>
<comment type="caution">
    <text evidence="3">The sequence shown here is derived from an EMBL/GenBank/DDBJ whole genome shotgun (WGS) entry which is preliminary data.</text>
</comment>
<proteinExistence type="predicted"/>
<keyword evidence="1" id="KW-0732">Signal</keyword>
<gene>
    <name evidence="3" type="ORF">BWP39_21430</name>
</gene>
<dbReference type="PROSITE" id="PS50222">
    <property type="entry name" value="EF_HAND_2"/>
    <property type="match status" value="1"/>
</dbReference>
<evidence type="ECO:0000313" key="4">
    <source>
        <dbReference type="Proteomes" id="UP000218022"/>
    </source>
</evidence>
<dbReference type="InterPro" id="IPR002048">
    <property type="entry name" value="EF_hand_dom"/>
</dbReference>
<evidence type="ECO:0000259" key="2">
    <source>
        <dbReference type="PROSITE" id="PS50222"/>
    </source>
</evidence>
<dbReference type="Proteomes" id="UP000218022">
    <property type="component" value="Unassembled WGS sequence"/>
</dbReference>
<evidence type="ECO:0000256" key="1">
    <source>
        <dbReference type="SAM" id="SignalP"/>
    </source>
</evidence>
<organism evidence="3 4">
    <name type="scientific">Paraburkholderia acidicola</name>
    <dbReference type="NCBI Taxonomy" id="1912599"/>
    <lineage>
        <taxon>Bacteria</taxon>
        <taxon>Pseudomonadati</taxon>
        <taxon>Pseudomonadota</taxon>
        <taxon>Betaproteobacteria</taxon>
        <taxon>Burkholderiales</taxon>
        <taxon>Burkholderiaceae</taxon>
        <taxon>Paraburkholderia</taxon>
    </lineage>
</organism>
<name>A0A2A4EQ48_9BURK</name>
<feature type="signal peptide" evidence="1">
    <location>
        <begin position="1"/>
        <end position="29"/>
    </location>
</feature>
<feature type="domain" description="EF-hand" evidence="2">
    <location>
        <begin position="100"/>
        <end position="132"/>
    </location>
</feature>
<dbReference type="GO" id="GO:0005509">
    <property type="term" value="F:calcium ion binding"/>
    <property type="evidence" value="ECO:0007669"/>
    <property type="project" value="InterPro"/>
</dbReference>
<dbReference type="AlphaFoldDB" id="A0A2A4EQ48"/>
<feature type="chain" id="PRO_5013195479" description="EF-hand domain-containing protein" evidence="1">
    <location>
        <begin position="30"/>
        <end position="132"/>
    </location>
</feature>
<protein>
    <recommendedName>
        <fullName evidence="2">EF-hand domain-containing protein</fullName>
    </recommendedName>
</protein>